<reference evidence="3" key="1">
    <citation type="journal article" date="2019" name="Int. J. Syst. Evol. Microbiol.">
        <title>The Global Catalogue of Microorganisms (GCM) 10K type strain sequencing project: providing services to taxonomists for standard genome sequencing and annotation.</title>
        <authorList>
            <consortium name="The Broad Institute Genomics Platform"/>
            <consortium name="The Broad Institute Genome Sequencing Center for Infectious Disease"/>
            <person name="Wu L."/>
            <person name="Ma J."/>
        </authorList>
    </citation>
    <scope>NUCLEOTIDE SEQUENCE [LARGE SCALE GENOMIC DNA]</scope>
    <source>
        <strain evidence="3">CGMCC 4.7680</strain>
    </source>
</reference>
<feature type="region of interest" description="Disordered" evidence="1">
    <location>
        <begin position="26"/>
        <end position="65"/>
    </location>
</feature>
<evidence type="ECO:0000313" key="2">
    <source>
        <dbReference type="EMBL" id="GHF92115.1"/>
    </source>
</evidence>
<evidence type="ECO:0000313" key="3">
    <source>
        <dbReference type="Proteomes" id="UP000649955"/>
    </source>
</evidence>
<evidence type="ECO:0008006" key="4">
    <source>
        <dbReference type="Google" id="ProtNLM"/>
    </source>
</evidence>
<dbReference type="RefSeq" id="WP_191306195.1">
    <property type="nucleotide sequence ID" value="NZ_BNAW01000001.1"/>
</dbReference>
<sequence length="206" mass="20796">MRHRQAIALAAVALVGLTGCDGPDPNNLETYYDDPVPTSSTAPPAPAPKTSEVPMSPAKATPAAPDLGGLAQRALLSDADVAEEGVQPASGEASGCLTGPASAGSRTATWHYPSGSVLSHRVVAYPDRTAAGVVADADCAGRTVSVPAQAGVERQRAWCEGKTCTVLLAKGSLVSVLTVSASTETRAVDAAKRLLPAMTAKLAAQP</sequence>
<name>A0ABQ3JX75_9PSEU</name>
<gene>
    <name evidence="2" type="ORF">GCM10017567_03070</name>
</gene>
<accession>A0ABQ3JX75</accession>
<keyword evidence="3" id="KW-1185">Reference proteome</keyword>
<comment type="caution">
    <text evidence="2">The sequence shown here is derived from an EMBL/GenBank/DDBJ whole genome shotgun (WGS) entry which is preliminary data.</text>
</comment>
<proteinExistence type="predicted"/>
<dbReference type="EMBL" id="BNAW01000001">
    <property type="protein sequence ID" value="GHF92115.1"/>
    <property type="molecule type" value="Genomic_DNA"/>
</dbReference>
<dbReference type="PROSITE" id="PS51257">
    <property type="entry name" value="PROKAR_LIPOPROTEIN"/>
    <property type="match status" value="1"/>
</dbReference>
<evidence type="ECO:0000256" key="1">
    <source>
        <dbReference type="SAM" id="MobiDB-lite"/>
    </source>
</evidence>
<protein>
    <recommendedName>
        <fullName evidence="4">DUF3558 domain-containing protein</fullName>
    </recommendedName>
</protein>
<dbReference type="Proteomes" id="UP000649955">
    <property type="component" value="Unassembled WGS sequence"/>
</dbReference>
<organism evidence="2 3">
    <name type="scientific">Amycolatopsis bullii</name>
    <dbReference type="NCBI Taxonomy" id="941987"/>
    <lineage>
        <taxon>Bacteria</taxon>
        <taxon>Bacillati</taxon>
        <taxon>Actinomycetota</taxon>
        <taxon>Actinomycetes</taxon>
        <taxon>Pseudonocardiales</taxon>
        <taxon>Pseudonocardiaceae</taxon>
        <taxon>Amycolatopsis</taxon>
    </lineage>
</organism>